<gene>
    <name evidence="1" type="ORF">Cvel_19982</name>
</gene>
<protein>
    <submittedName>
        <fullName evidence="1">Uncharacterized protein</fullName>
    </submittedName>
</protein>
<reference evidence="1" key="1">
    <citation type="submission" date="2014-11" db="EMBL/GenBank/DDBJ databases">
        <authorList>
            <person name="Otto D Thomas"/>
            <person name="Naeem Raeece"/>
        </authorList>
    </citation>
    <scope>NUCLEOTIDE SEQUENCE</scope>
</reference>
<dbReference type="EMBL" id="CDMZ01000839">
    <property type="protein sequence ID" value="CEM22537.1"/>
    <property type="molecule type" value="Genomic_DNA"/>
</dbReference>
<evidence type="ECO:0000313" key="1">
    <source>
        <dbReference type="EMBL" id="CEM22537.1"/>
    </source>
</evidence>
<name>A0A0G4G3L1_9ALVE</name>
<sequence length="362" mass="40787">MPLKFPDAPHSKPTPKADIIEHSFLRLLKEIDTSGREPVCLDEKNLHRDMRAHKMPVAKNVAKELIWLNADNGRGTLTVKDIMRMYTRCYNDTRGRENKQLCVYLLFRAIQEEEKILHDRKLQAPANGSSQAAAKFMVSPDQALQVDQILQYICRVMDIHKAIPNVERIFGKDLYDSPHAQLSACEWVRVLSTALWTFPFPLKPCRGWGSTMRADLLQGKELNRTKKIEAGSDWKIPTSFKASLNDRAAAAERRLQLISQREEIQRKRAAEFAQQRDDFLKVLAASRREVRLLPFIASPCGFRSLSKISSFCCFAHSSGRLASNLLHASLGVFPSVGASPVPLSGGVFIFTVSDPLPSPSLY</sequence>
<organism evidence="1">
    <name type="scientific">Chromera velia CCMP2878</name>
    <dbReference type="NCBI Taxonomy" id="1169474"/>
    <lineage>
        <taxon>Eukaryota</taxon>
        <taxon>Sar</taxon>
        <taxon>Alveolata</taxon>
        <taxon>Colpodellida</taxon>
        <taxon>Chromeraceae</taxon>
        <taxon>Chromera</taxon>
    </lineage>
</organism>
<dbReference type="VEuPathDB" id="CryptoDB:Cvel_19982"/>
<accession>A0A0G4G3L1</accession>
<dbReference type="AlphaFoldDB" id="A0A0G4G3L1"/>
<proteinExistence type="predicted"/>